<evidence type="ECO:0000256" key="3">
    <source>
        <dbReference type="ARBA" id="ARBA00023163"/>
    </source>
</evidence>
<reference evidence="6" key="1">
    <citation type="submission" date="2019-09" db="EMBL/GenBank/DDBJ databases">
        <authorList>
            <person name="Li J."/>
        </authorList>
    </citation>
    <scope>NUCLEOTIDE SEQUENCE [LARGE SCALE GENOMIC DNA]</scope>
    <source>
        <strain evidence="6">JCM 14732</strain>
    </source>
</reference>
<dbReference type="AlphaFoldDB" id="A0A5M4FA39"/>
<gene>
    <name evidence="6" type="ORF">ESP70_013930</name>
</gene>
<dbReference type="GO" id="GO:0045892">
    <property type="term" value="P:negative regulation of DNA-templated transcription"/>
    <property type="evidence" value="ECO:0007669"/>
    <property type="project" value="TreeGrafter"/>
</dbReference>
<protein>
    <submittedName>
        <fullName evidence="6">GntR family transcriptional regulator</fullName>
    </submittedName>
</protein>
<dbReference type="Gene3D" id="3.40.1410.10">
    <property type="entry name" value="Chorismate lyase-like"/>
    <property type="match status" value="1"/>
</dbReference>
<dbReference type="SMART" id="SM00866">
    <property type="entry name" value="UTRA"/>
    <property type="match status" value="1"/>
</dbReference>
<dbReference type="GO" id="GO:0003700">
    <property type="term" value="F:DNA-binding transcription factor activity"/>
    <property type="evidence" value="ECO:0007669"/>
    <property type="project" value="InterPro"/>
</dbReference>
<evidence type="ECO:0000259" key="5">
    <source>
        <dbReference type="PROSITE" id="PS50949"/>
    </source>
</evidence>
<comment type="caution">
    <text evidence="6">The sequence shown here is derived from an EMBL/GenBank/DDBJ whole genome shotgun (WGS) entry which is preliminary data.</text>
</comment>
<keyword evidence="3" id="KW-0804">Transcription</keyword>
<evidence type="ECO:0000256" key="4">
    <source>
        <dbReference type="SAM" id="MobiDB-lite"/>
    </source>
</evidence>
<dbReference type="InterPro" id="IPR011663">
    <property type="entry name" value="UTRA"/>
</dbReference>
<proteinExistence type="predicted"/>
<accession>A0A5M4FA39</accession>
<organism evidence="6 7">
    <name type="scientific">Aeromicrobium ginsengisoli</name>
    <dbReference type="NCBI Taxonomy" id="363867"/>
    <lineage>
        <taxon>Bacteria</taxon>
        <taxon>Bacillati</taxon>
        <taxon>Actinomycetota</taxon>
        <taxon>Actinomycetes</taxon>
        <taxon>Propionibacteriales</taxon>
        <taxon>Nocardioidaceae</taxon>
        <taxon>Aeromicrobium</taxon>
    </lineage>
</organism>
<dbReference type="Pfam" id="PF07702">
    <property type="entry name" value="UTRA"/>
    <property type="match status" value="1"/>
</dbReference>
<dbReference type="InterPro" id="IPR036388">
    <property type="entry name" value="WH-like_DNA-bd_sf"/>
</dbReference>
<evidence type="ECO:0000256" key="2">
    <source>
        <dbReference type="ARBA" id="ARBA00023125"/>
    </source>
</evidence>
<evidence type="ECO:0000313" key="7">
    <source>
        <dbReference type="Proteomes" id="UP000380867"/>
    </source>
</evidence>
<dbReference type="InterPro" id="IPR050679">
    <property type="entry name" value="Bact_HTH_transcr_reg"/>
</dbReference>
<sequence length="271" mass="29591">MRTLHVDDEALGGKPDLSTTADDGPSHARIASWLLGRIGAGKVRADDKLPPEEELAAGLGVSRMTLRQALGSLEARGYIERRRGRSGGNFVREPRIEVDLSGLPGFTELMRRANVRAGARIVRAGIITASAEITTALELGRQRDVIEVVRVRSARRVPLALEETYLPAHLFPGFLDRSLTGSLYGLMREHYGLAPHSAKEWLEPEISSPEHAQLLEVEPGSALMLVTRKASTVAGVPVEFARDRYRPDRTRISLHTGIDPGSSPELTVEPT</sequence>
<dbReference type="PANTHER" id="PTHR44846:SF1">
    <property type="entry name" value="MANNOSYL-D-GLYCERATE TRANSPORT_METABOLISM SYSTEM REPRESSOR MNGR-RELATED"/>
    <property type="match status" value="1"/>
</dbReference>
<dbReference type="SUPFAM" id="SSF64288">
    <property type="entry name" value="Chorismate lyase-like"/>
    <property type="match status" value="1"/>
</dbReference>
<dbReference type="GO" id="GO:0003677">
    <property type="term" value="F:DNA binding"/>
    <property type="evidence" value="ECO:0007669"/>
    <property type="project" value="UniProtKB-KW"/>
</dbReference>
<dbReference type="SMART" id="SM00345">
    <property type="entry name" value="HTH_GNTR"/>
    <property type="match status" value="1"/>
</dbReference>
<evidence type="ECO:0000313" key="6">
    <source>
        <dbReference type="EMBL" id="KAA1395263.1"/>
    </source>
</evidence>
<keyword evidence="2" id="KW-0238">DNA-binding</keyword>
<feature type="domain" description="HTH gntR-type" evidence="5">
    <location>
        <begin position="24"/>
        <end position="94"/>
    </location>
</feature>
<dbReference type="InterPro" id="IPR028978">
    <property type="entry name" value="Chorismate_lyase_/UTRA_dom_sf"/>
</dbReference>
<dbReference type="SUPFAM" id="SSF46785">
    <property type="entry name" value="Winged helix' DNA-binding domain"/>
    <property type="match status" value="1"/>
</dbReference>
<dbReference type="InterPro" id="IPR000524">
    <property type="entry name" value="Tscrpt_reg_HTH_GntR"/>
</dbReference>
<dbReference type="CDD" id="cd07377">
    <property type="entry name" value="WHTH_GntR"/>
    <property type="match status" value="1"/>
</dbReference>
<dbReference type="Pfam" id="PF00392">
    <property type="entry name" value="GntR"/>
    <property type="match status" value="1"/>
</dbReference>
<dbReference type="PANTHER" id="PTHR44846">
    <property type="entry name" value="MANNOSYL-D-GLYCERATE TRANSPORT/METABOLISM SYSTEM REPRESSOR MNGR-RELATED"/>
    <property type="match status" value="1"/>
</dbReference>
<name>A0A5M4FA39_9ACTN</name>
<dbReference type="OrthoDB" id="155424at2"/>
<dbReference type="PROSITE" id="PS50949">
    <property type="entry name" value="HTH_GNTR"/>
    <property type="match status" value="1"/>
</dbReference>
<dbReference type="PRINTS" id="PR00035">
    <property type="entry name" value="HTHGNTR"/>
</dbReference>
<keyword evidence="7" id="KW-1185">Reference proteome</keyword>
<dbReference type="RefSeq" id="WP_149689929.1">
    <property type="nucleotide sequence ID" value="NZ_SDPQ02000003.1"/>
</dbReference>
<dbReference type="EMBL" id="SDPQ02000003">
    <property type="protein sequence ID" value="KAA1395263.1"/>
    <property type="molecule type" value="Genomic_DNA"/>
</dbReference>
<dbReference type="Proteomes" id="UP000380867">
    <property type="component" value="Unassembled WGS sequence"/>
</dbReference>
<evidence type="ECO:0000256" key="1">
    <source>
        <dbReference type="ARBA" id="ARBA00023015"/>
    </source>
</evidence>
<keyword evidence="1" id="KW-0805">Transcription regulation</keyword>
<dbReference type="InterPro" id="IPR036390">
    <property type="entry name" value="WH_DNA-bd_sf"/>
</dbReference>
<feature type="region of interest" description="Disordered" evidence="4">
    <location>
        <begin position="1"/>
        <end position="24"/>
    </location>
</feature>
<dbReference type="Gene3D" id="1.10.10.10">
    <property type="entry name" value="Winged helix-like DNA-binding domain superfamily/Winged helix DNA-binding domain"/>
    <property type="match status" value="1"/>
</dbReference>
<feature type="region of interest" description="Disordered" evidence="4">
    <location>
        <begin position="251"/>
        <end position="271"/>
    </location>
</feature>